<dbReference type="Gene3D" id="2.40.30.170">
    <property type="match status" value="1"/>
</dbReference>
<dbReference type="GO" id="GO:0005886">
    <property type="term" value="C:plasma membrane"/>
    <property type="evidence" value="ECO:0007669"/>
    <property type="project" value="TreeGrafter"/>
</dbReference>
<dbReference type="Pfam" id="PF25944">
    <property type="entry name" value="Beta-barrel_RND"/>
    <property type="match status" value="1"/>
</dbReference>
<dbReference type="GO" id="GO:0022857">
    <property type="term" value="F:transmembrane transporter activity"/>
    <property type="evidence" value="ECO:0007669"/>
    <property type="project" value="InterPro"/>
</dbReference>
<keyword evidence="8" id="KW-1185">Reference proteome</keyword>
<dbReference type="Gene3D" id="2.40.420.20">
    <property type="match status" value="1"/>
</dbReference>
<evidence type="ECO:0000256" key="2">
    <source>
        <dbReference type="ARBA" id="ARBA00009477"/>
    </source>
</evidence>
<evidence type="ECO:0000256" key="1">
    <source>
        <dbReference type="ARBA" id="ARBA00004519"/>
    </source>
</evidence>
<gene>
    <name evidence="7" type="ORF">AALB_3365</name>
</gene>
<comment type="subcellular location">
    <subcellularLocation>
        <location evidence="1">Cell inner membrane</location>
        <topology evidence="1">Lipid-anchor</topology>
    </subcellularLocation>
</comment>
<evidence type="ECO:0000259" key="4">
    <source>
        <dbReference type="Pfam" id="PF25917"/>
    </source>
</evidence>
<reference evidence="7" key="1">
    <citation type="journal article" date="2013" name="Genome Announc.">
        <title>Draft Genome Sequence of Agarivorans albus Strain MKT 106T, an Agarolytic Marine Bacterium.</title>
        <authorList>
            <person name="Yasuike M."/>
            <person name="Nakamura Y."/>
            <person name="Kai W."/>
            <person name="Fujiwara A."/>
            <person name="Fukui Y."/>
            <person name="Satomi M."/>
            <person name="Sano M."/>
        </authorList>
    </citation>
    <scope>NUCLEOTIDE SEQUENCE [LARGE SCALE GENOMIC DNA]</scope>
</reference>
<feature type="domain" description="YknX-like C-terminal permuted SH3-like" evidence="6">
    <location>
        <begin position="290"/>
        <end position="357"/>
    </location>
</feature>
<dbReference type="Pfam" id="PF25989">
    <property type="entry name" value="YknX_C"/>
    <property type="match status" value="1"/>
</dbReference>
<proteinExistence type="inferred from homology"/>
<feature type="signal peptide" evidence="3">
    <location>
        <begin position="1"/>
        <end position="17"/>
    </location>
</feature>
<evidence type="ECO:0000259" key="6">
    <source>
        <dbReference type="Pfam" id="PF25989"/>
    </source>
</evidence>
<comment type="caution">
    <text evidence="7">The sequence shown here is derived from an EMBL/GenBank/DDBJ whole genome shotgun (WGS) entry which is preliminary data.</text>
</comment>
<dbReference type="RefSeq" id="WP_016403052.1">
    <property type="nucleotide sequence ID" value="NZ_BARX01000025.1"/>
</dbReference>
<protein>
    <submittedName>
        <fullName evidence="7">Putative efflux transport protein</fullName>
    </submittedName>
</protein>
<evidence type="ECO:0000259" key="5">
    <source>
        <dbReference type="Pfam" id="PF25944"/>
    </source>
</evidence>
<keyword evidence="3" id="KW-0732">Signal</keyword>
<feature type="domain" description="Multidrug resistance protein MdtA-like beta-barrel" evidence="5">
    <location>
        <begin position="207"/>
        <end position="285"/>
    </location>
</feature>
<dbReference type="GO" id="GO:0030313">
    <property type="term" value="C:cell envelope"/>
    <property type="evidence" value="ECO:0007669"/>
    <property type="project" value="UniProtKB-SubCell"/>
</dbReference>
<name>R9PPP9_AGAAL</name>
<sequence length="360" mass="38877">MKIRLVSLLLASVFISACETSNTSDAKLSQTTATVAVDLANAAQQQLTFEEVYTTTVLANEEVRVISRVTSTLLDKHFQAGDVVEQGQLLFSLDPLEFELNLASLQANLVNVSAKYNSALKSLQRAKQLGDAISKQELEDIETKFLVNQASLKAIAKQVDDAELLLSRTEIKATRSGRISQTQFSPGDTVGVGQVLASIVDDSNFKVTVSIDEKTVLKAIQQYRDGSSQFEVLARFLDGSKYPLAGELDFIDNQINPATGALAVGFKFANDDSVFVGQFVEVVLREMKQAIVIPSRALVQTANGPAVYKVSGGKAKLQSVELGFQLGNQTEVLTGLEDGNVVVSRGQQKLSDGSLVRQRG</sequence>
<feature type="domain" description="Multidrug resistance protein MdtA-like barrel-sandwich hybrid" evidence="4">
    <location>
        <begin position="62"/>
        <end position="200"/>
    </location>
</feature>
<feature type="chain" id="PRO_5004488105" evidence="3">
    <location>
        <begin position="18"/>
        <end position="360"/>
    </location>
</feature>
<organism evidence="7 8">
    <name type="scientific">Agarivorans albus MKT 106</name>
    <dbReference type="NCBI Taxonomy" id="1331007"/>
    <lineage>
        <taxon>Bacteria</taxon>
        <taxon>Pseudomonadati</taxon>
        <taxon>Pseudomonadota</taxon>
        <taxon>Gammaproteobacteria</taxon>
        <taxon>Alteromonadales</taxon>
        <taxon>Alteromonadaceae</taxon>
        <taxon>Agarivorans</taxon>
    </lineage>
</organism>
<dbReference type="Gene3D" id="2.40.50.100">
    <property type="match status" value="1"/>
</dbReference>
<dbReference type="InterPro" id="IPR058625">
    <property type="entry name" value="MdtA-like_BSH"/>
</dbReference>
<dbReference type="InterPro" id="IPR058626">
    <property type="entry name" value="MdtA-like_b-barrel"/>
</dbReference>
<dbReference type="InterPro" id="IPR006143">
    <property type="entry name" value="RND_pump_MFP"/>
</dbReference>
<dbReference type="GO" id="GO:0046677">
    <property type="term" value="P:response to antibiotic"/>
    <property type="evidence" value="ECO:0007669"/>
    <property type="project" value="TreeGrafter"/>
</dbReference>
<dbReference type="InterPro" id="IPR058637">
    <property type="entry name" value="YknX-like_C"/>
</dbReference>
<dbReference type="PROSITE" id="PS51257">
    <property type="entry name" value="PROKAR_LIPOPROTEIN"/>
    <property type="match status" value="1"/>
</dbReference>
<dbReference type="Pfam" id="PF25917">
    <property type="entry name" value="BSH_RND"/>
    <property type="match status" value="1"/>
</dbReference>
<evidence type="ECO:0000313" key="7">
    <source>
        <dbReference type="EMBL" id="GAD03285.1"/>
    </source>
</evidence>
<dbReference type="AlphaFoldDB" id="R9PPP9"/>
<dbReference type="Gene3D" id="1.10.287.470">
    <property type="entry name" value="Helix hairpin bin"/>
    <property type="match status" value="1"/>
</dbReference>
<dbReference type="SUPFAM" id="SSF111369">
    <property type="entry name" value="HlyD-like secretion proteins"/>
    <property type="match status" value="1"/>
</dbReference>
<dbReference type="Proteomes" id="UP000014461">
    <property type="component" value="Unassembled WGS sequence"/>
</dbReference>
<dbReference type="EMBL" id="BARX01000025">
    <property type="protein sequence ID" value="GAD03285.1"/>
    <property type="molecule type" value="Genomic_DNA"/>
</dbReference>
<evidence type="ECO:0000313" key="8">
    <source>
        <dbReference type="Proteomes" id="UP000014461"/>
    </source>
</evidence>
<dbReference type="NCBIfam" id="TIGR01730">
    <property type="entry name" value="RND_mfp"/>
    <property type="match status" value="1"/>
</dbReference>
<dbReference type="STRING" id="1331007.AALB_3365"/>
<dbReference type="OrthoDB" id="9811754at2"/>
<accession>R9PPP9</accession>
<comment type="similarity">
    <text evidence="2">Belongs to the membrane fusion protein (MFP) (TC 8.A.1) family.</text>
</comment>
<evidence type="ECO:0000256" key="3">
    <source>
        <dbReference type="SAM" id="SignalP"/>
    </source>
</evidence>
<dbReference type="PANTHER" id="PTHR30158">
    <property type="entry name" value="ACRA/E-RELATED COMPONENT OF DRUG EFFLUX TRANSPORTER"/>
    <property type="match status" value="1"/>
</dbReference>